<dbReference type="PANTHER" id="PTHR46044">
    <property type="entry name" value="NITRILASE"/>
    <property type="match status" value="1"/>
</dbReference>
<dbReference type="SUPFAM" id="SSF56317">
    <property type="entry name" value="Carbon-nitrogen hydrolase"/>
    <property type="match status" value="1"/>
</dbReference>
<gene>
    <name evidence="3" type="ORF">F1C12_09530</name>
</gene>
<proteinExistence type="inferred from homology"/>
<dbReference type="Gene3D" id="3.60.110.10">
    <property type="entry name" value="Carbon-nitrogen hydrolase"/>
    <property type="match status" value="1"/>
</dbReference>
<dbReference type="AlphaFoldDB" id="A0A7G6YA29"/>
<dbReference type="KEGG" id="lse:F1C12_09530"/>
<evidence type="ECO:0000313" key="4">
    <source>
        <dbReference type="Proteomes" id="UP000515511"/>
    </source>
</evidence>
<dbReference type="InterPro" id="IPR000132">
    <property type="entry name" value="Nitrilase/CN_hydratase_CS"/>
</dbReference>
<dbReference type="Pfam" id="PF00795">
    <property type="entry name" value="CN_hydrolase"/>
    <property type="match status" value="1"/>
</dbReference>
<dbReference type="RefSeq" id="WP_185278505.1">
    <property type="nucleotide sequence ID" value="NZ_CP043641.1"/>
</dbReference>
<reference evidence="4" key="1">
    <citation type="submission" date="2019-09" db="EMBL/GenBank/DDBJ databases">
        <title>Antimicrobial potential of Antarctic Bacteria.</title>
        <authorList>
            <person name="Benaud N."/>
            <person name="Edwards R.J."/>
            <person name="Ferrari B.C."/>
        </authorList>
    </citation>
    <scope>NUCLEOTIDE SEQUENCE [LARGE SCALE GENOMIC DNA]</scope>
    <source>
        <strain evidence="4">INR9</strain>
    </source>
</reference>
<organism evidence="3 4">
    <name type="scientific">Leifsonia shinshuensis</name>
    <dbReference type="NCBI Taxonomy" id="150026"/>
    <lineage>
        <taxon>Bacteria</taxon>
        <taxon>Bacillati</taxon>
        <taxon>Actinomycetota</taxon>
        <taxon>Actinomycetes</taxon>
        <taxon>Micrococcales</taxon>
        <taxon>Microbacteriaceae</taxon>
        <taxon>Leifsonia</taxon>
    </lineage>
</organism>
<evidence type="ECO:0000256" key="1">
    <source>
        <dbReference type="ARBA" id="ARBA00008129"/>
    </source>
</evidence>
<accession>A0A7G6YA29</accession>
<dbReference type="InterPro" id="IPR044149">
    <property type="entry name" value="Nitrilases_CHs"/>
</dbReference>
<dbReference type="InterPro" id="IPR003010">
    <property type="entry name" value="C-N_Hydrolase"/>
</dbReference>
<feature type="domain" description="CN hydrolase" evidence="2">
    <location>
        <begin position="6"/>
        <end position="285"/>
    </location>
</feature>
<dbReference type="GO" id="GO:0000257">
    <property type="term" value="F:nitrilase activity"/>
    <property type="evidence" value="ECO:0007669"/>
    <property type="project" value="UniProtKB-ARBA"/>
</dbReference>
<dbReference type="Proteomes" id="UP000515511">
    <property type="component" value="Chromosome"/>
</dbReference>
<comment type="similarity">
    <text evidence="1">Belongs to the carbon-nitrogen hydrolase superfamily. Nitrilase family.</text>
</comment>
<sequence>MSPDTVRVAIVQQPSRVLDKDESLRRAVQHVADAAAEGARIVAFPESWLSCYPAWFFGMAGWDDAVARSWYRLLVEDSIVIGAPDDFNDDLAPLRTAARETGTTIVIGLNERDGGFGGSLFNSQVTIASSGEVINVHRKLTPTHTERIIWGQGDAAGLQAVDADGVRIGGLICWEHFHPLARHALHDQYEQIHIASWPDMSSQHETMSRSYAIEGRCFVVVAAQYLTEDDVPEELVDVFRTGLGNVDLESDVLFAGGSGVLAPDGTWLTEPVYGRATTIIADVPIKDTIAYKHDVDVAGHYSRSDVFELFIDTERRRSVTRV</sequence>
<dbReference type="PROSITE" id="PS00921">
    <property type="entry name" value="NITRIL_CHT_2"/>
    <property type="match status" value="1"/>
</dbReference>
<name>A0A7G6YA29_9MICO</name>
<evidence type="ECO:0000259" key="2">
    <source>
        <dbReference type="PROSITE" id="PS50263"/>
    </source>
</evidence>
<dbReference type="PROSITE" id="PS50263">
    <property type="entry name" value="CN_HYDROLASE"/>
    <property type="match status" value="1"/>
</dbReference>
<protein>
    <submittedName>
        <fullName evidence="3">Carbon-nitrogen hydrolase family protein</fullName>
    </submittedName>
</protein>
<evidence type="ECO:0000313" key="3">
    <source>
        <dbReference type="EMBL" id="QNE35344.1"/>
    </source>
</evidence>
<dbReference type="InterPro" id="IPR036526">
    <property type="entry name" value="C-N_Hydrolase_sf"/>
</dbReference>
<dbReference type="PANTHER" id="PTHR46044:SF1">
    <property type="entry name" value="CN HYDROLASE DOMAIN-CONTAINING PROTEIN"/>
    <property type="match status" value="1"/>
</dbReference>
<keyword evidence="3" id="KW-0378">Hydrolase</keyword>
<dbReference type="CDD" id="cd07564">
    <property type="entry name" value="nitrilases_CHs"/>
    <property type="match status" value="1"/>
</dbReference>
<dbReference type="EMBL" id="CP043641">
    <property type="protein sequence ID" value="QNE35344.1"/>
    <property type="molecule type" value="Genomic_DNA"/>
</dbReference>